<keyword evidence="3" id="KW-1185">Reference proteome</keyword>
<dbReference type="AlphaFoldDB" id="A0A0S4JTL8"/>
<name>A0A0S4JTL8_BODSA</name>
<evidence type="ECO:0000313" key="3">
    <source>
        <dbReference type="Proteomes" id="UP000051952"/>
    </source>
</evidence>
<feature type="region of interest" description="Disordered" evidence="1">
    <location>
        <begin position="612"/>
        <end position="632"/>
    </location>
</feature>
<sequence>MLRLQLGQRRATQRAALLVAGAQQQLCPIWQRRSDPVYRHCMSSNLRTVNVKPRCREVDQRILFEVPHQDRRSVRCRGVGSFGANNATQSLLAVPYGILALHARILEPFFATRTPCAMPSGSLVSRSRALLSGNSTIEPEVMRMYERLQGDTIVRACSYAVYLQDKSQITASAKLSDDIVSRSNSLVTKDLTNPCELCYKESTVAFCTVARDSWFVAVIAEAPKLAHDIIRSVGVLKLRNAANDEEATIWFDCYAVANYSGRTECEVLAECLSELLCLRCVRSSLDPWKALEKGKTERQIPMIDASGGEGLVYVISSQEDWNALQDRHVAFDGVGGKNKLQYCRHFDVTDASTRCSTAETIILIGGESGSGKTMHMITGNREEADVVVYVRFALRPLNAEETEEPENVAEIRQSMKDVIAAHNKISDSEDLVDPWVDPWTSRNTAFRNILMKLVKSAMSNTNPTLDYRLKYWGAGSDTNKRVFRVRLCLDEIGSSTAFVSACCATSPANIRELLGWGDWVELRIIAGGTGVDAKSETLGSEASSFKYSFFSKRGMRLYWSMRRSLERKLRGDEKTHLDRARTELSTIKWANVEERKAALKNRDQILQATIKQASNANAKSREKGEHLDEAEKDNFRASQQRLILEGLFSAIESDGACGAALTNPRLAALIVARCNAVAEEIMKMELCSSTSGTNIRQKILHPVAQSFKDISGLSDASPWRVPADPFRENTLPGLEEERVARERF</sequence>
<organism evidence="2 3">
    <name type="scientific">Bodo saltans</name>
    <name type="common">Flagellated protozoan</name>
    <dbReference type="NCBI Taxonomy" id="75058"/>
    <lineage>
        <taxon>Eukaryota</taxon>
        <taxon>Discoba</taxon>
        <taxon>Euglenozoa</taxon>
        <taxon>Kinetoplastea</taxon>
        <taxon>Metakinetoplastina</taxon>
        <taxon>Eubodonida</taxon>
        <taxon>Bodonidae</taxon>
        <taxon>Bodo</taxon>
    </lineage>
</organism>
<gene>
    <name evidence="2" type="ORF">BSAL_42535</name>
</gene>
<dbReference type="EMBL" id="CYKH01002150">
    <property type="protein sequence ID" value="CUG93369.1"/>
    <property type="molecule type" value="Genomic_DNA"/>
</dbReference>
<dbReference type="VEuPathDB" id="TriTrypDB:BSAL_42535"/>
<evidence type="ECO:0000313" key="2">
    <source>
        <dbReference type="EMBL" id="CUG93369.1"/>
    </source>
</evidence>
<dbReference type="Proteomes" id="UP000051952">
    <property type="component" value="Unassembled WGS sequence"/>
</dbReference>
<feature type="compositionally biased region" description="Basic and acidic residues" evidence="1">
    <location>
        <begin position="619"/>
        <end position="632"/>
    </location>
</feature>
<evidence type="ECO:0000256" key="1">
    <source>
        <dbReference type="SAM" id="MobiDB-lite"/>
    </source>
</evidence>
<reference evidence="3" key="1">
    <citation type="submission" date="2015-09" db="EMBL/GenBank/DDBJ databases">
        <authorList>
            <consortium name="Pathogen Informatics"/>
        </authorList>
    </citation>
    <scope>NUCLEOTIDE SEQUENCE [LARGE SCALE GENOMIC DNA]</scope>
    <source>
        <strain evidence="3">Lake Konstanz</strain>
    </source>
</reference>
<accession>A0A0S4JTL8</accession>
<protein>
    <submittedName>
        <fullName evidence="2">Uncharacterized protein</fullName>
    </submittedName>
</protein>
<proteinExistence type="predicted"/>